<dbReference type="InterPro" id="IPR029058">
    <property type="entry name" value="AB_hydrolase_fold"/>
</dbReference>
<evidence type="ECO:0008006" key="3">
    <source>
        <dbReference type="Google" id="ProtNLM"/>
    </source>
</evidence>
<sequence>MRNPAALTIEEQLVAIPTGSQSLYGKLTVPLESSGLIIFVQGSSSSLHNPRSRYVDRYVERLLNESNLATLLVDLLTVEEQEIDLRTRQLRLNIALLAERLIEVADWFTQYPDTKGLRLGYFGTDTGTAAALEAAAVRSDQVGAITSRGGRPDFAGSALVRVSVPTLLIVGGNDLEAVKLNREAFKQLKCEKEFAVVPGATRLFEEPGALDEVAALARRWYYSHLVG</sequence>
<dbReference type="Gene3D" id="3.40.50.1820">
    <property type="entry name" value="alpha/beta hydrolase"/>
    <property type="match status" value="1"/>
</dbReference>
<dbReference type="RefSeq" id="WP_057836350.1">
    <property type="nucleotide sequence ID" value="NZ_LLXZ01000102.1"/>
</dbReference>
<gene>
    <name evidence="1" type="ORF">CQ12_00660</name>
</gene>
<dbReference type="OrthoDB" id="9810066at2"/>
<comment type="caution">
    <text evidence="1">The sequence shown here is derived from an EMBL/GenBank/DDBJ whole genome shotgun (WGS) entry which is preliminary data.</text>
</comment>
<keyword evidence="2" id="KW-1185">Reference proteome</keyword>
<dbReference type="Proteomes" id="UP000050863">
    <property type="component" value="Unassembled WGS sequence"/>
</dbReference>
<dbReference type="AlphaFoldDB" id="A0A0R3LNP4"/>
<organism evidence="1 2">
    <name type="scientific">Bradyrhizobium jicamae</name>
    <dbReference type="NCBI Taxonomy" id="280332"/>
    <lineage>
        <taxon>Bacteria</taxon>
        <taxon>Pseudomonadati</taxon>
        <taxon>Pseudomonadota</taxon>
        <taxon>Alphaproteobacteria</taxon>
        <taxon>Hyphomicrobiales</taxon>
        <taxon>Nitrobacteraceae</taxon>
        <taxon>Bradyrhizobium</taxon>
    </lineage>
</organism>
<accession>A0A0R3LNP4</accession>
<protein>
    <recommendedName>
        <fullName evidence="3">Hydrolase</fullName>
    </recommendedName>
</protein>
<dbReference type="STRING" id="280332.CQ12_00660"/>
<dbReference type="SUPFAM" id="SSF53474">
    <property type="entry name" value="alpha/beta-Hydrolases"/>
    <property type="match status" value="1"/>
</dbReference>
<dbReference type="EMBL" id="LLXZ01000102">
    <property type="protein sequence ID" value="KRR07333.1"/>
    <property type="molecule type" value="Genomic_DNA"/>
</dbReference>
<evidence type="ECO:0000313" key="2">
    <source>
        <dbReference type="Proteomes" id="UP000050863"/>
    </source>
</evidence>
<evidence type="ECO:0000313" key="1">
    <source>
        <dbReference type="EMBL" id="KRR07333.1"/>
    </source>
</evidence>
<reference evidence="1 2" key="1">
    <citation type="submission" date="2014-03" db="EMBL/GenBank/DDBJ databases">
        <title>Bradyrhizobium valentinum sp. nov., isolated from effective nodules of Lupinus mariae-josephae, a lupine endemic of basic-lime soils in Eastern Spain.</title>
        <authorList>
            <person name="Duran D."/>
            <person name="Rey L."/>
            <person name="Navarro A."/>
            <person name="Busquets A."/>
            <person name="Imperial J."/>
            <person name="Ruiz-Argueso T."/>
        </authorList>
    </citation>
    <scope>NUCLEOTIDE SEQUENCE [LARGE SCALE GENOMIC DNA]</scope>
    <source>
        <strain evidence="1 2">PAC68</strain>
    </source>
</reference>
<name>A0A0R3LNP4_9BRAD</name>
<proteinExistence type="predicted"/>